<proteinExistence type="inferred from homology"/>
<dbReference type="NCBIfam" id="TIGR01640">
    <property type="entry name" value="F_box_assoc_1"/>
    <property type="match status" value="1"/>
</dbReference>
<dbReference type="FunFam" id="3.30.420.100:FF:000001">
    <property type="entry name" value="50S ribosomal protein L18"/>
    <property type="match status" value="1"/>
</dbReference>
<name>A0A7G2E2S0_ARATH</name>
<dbReference type="AlphaFoldDB" id="A0A7G2E2S0"/>
<evidence type="ECO:0000256" key="7">
    <source>
        <dbReference type="ARBA" id="ARBA00082729"/>
    </source>
</evidence>
<evidence type="ECO:0000256" key="1">
    <source>
        <dbReference type="ARBA" id="ARBA00007116"/>
    </source>
</evidence>
<keyword evidence="2" id="KW-0699">rRNA-binding</keyword>
<dbReference type="EMBL" id="LR881466">
    <property type="protein sequence ID" value="CAD5314936.1"/>
    <property type="molecule type" value="Genomic_DNA"/>
</dbReference>
<evidence type="ECO:0000259" key="8">
    <source>
        <dbReference type="Pfam" id="PF08268"/>
    </source>
</evidence>
<dbReference type="GO" id="GO:1990904">
    <property type="term" value="C:ribonucleoprotein complex"/>
    <property type="evidence" value="ECO:0007669"/>
    <property type="project" value="UniProtKB-KW"/>
</dbReference>
<dbReference type="GO" id="GO:0005737">
    <property type="term" value="C:cytoplasm"/>
    <property type="evidence" value="ECO:0007669"/>
    <property type="project" value="UniProtKB-ARBA"/>
</dbReference>
<dbReference type="SUPFAM" id="SSF53137">
    <property type="entry name" value="Translational machinery components"/>
    <property type="match status" value="1"/>
</dbReference>
<dbReference type="InterPro" id="IPR013187">
    <property type="entry name" value="F-box-assoc_dom_typ3"/>
</dbReference>
<evidence type="ECO:0000313" key="9">
    <source>
        <dbReference type="EMBL" id="CAD5314936.1"/>
    </source>
</evidence>
<dbReference type="GO" id="GO:0003735">
    <property type="term" value="F:structural constituent of ribosome"/>
    <property type="evidence" value="ECO:0007669"/>
    <property type="project" value="InterPro"/>
</dbReference>
<sequence length="384" mass="42463">MSWRKIKCSLTHGIASEGIWINGVYYYLGDMSKTMTATAFVIVCFNVRSEKFEFIYPEGYHEAIMVVQGRSGDLLVVSPWLSVADRVQRSVVLGQASFAFFMESTKPRTIPEVLLAARCCFPFAWRGCGLSIDGRPRWLVVRLVLPSLPAKLRRFSVVADPMCLGRVRHSETNGVTSLLFQRSCGDICCGGFDVAGMSYILEVCVSEVVAPVSLNSSSLACPAVSLITNRSAFLGNGLQHRAVFLKPWSSSSLQSRSMVVEAKTKTSSEDRIARHSRIRKKVNGTTERPRLCVFRSNKHLYVQVIDDTKMHTLASASTKQKPISEEFDYTSGPTIEVAKKVGEVIAKSCLEKGITKVAFDRGGYPYHGRIEALAAAAREHGLQF</sequence>
<dbReference type="Proteomes" id="UP000516314">
    <property type="component" value="Chromosome 1"/>
</dbReference>
<dbReference type="HAMAP" id="MF_01337_B">
    <property type="entry name" value="Ribosomal_uL18_B"/>
    <property type="match status" value="1"/>
</dbReference>
<dbReference type="GO" id="GO:0006412">
    <property type="term" value="P:translation"/>
    <property type="evidence" value="ECO:0007669"/>
    <property type="project" value="InterPro"/>
</dbReference>
<evidence type="ECO:0000256" key="4">
    <source>
        <dbReference type="ARBA" id="ARBA00022980"/>
    </source>
</evidence>
<dbReference type="NCBIfam" id="TIGR00060">
    <property type="entry name" value="L18_bact"/>
    <property type="match status" value="1"/>
</dbReference>
<evidence type="ECO:0000256" key="6">
    <source>
        <dbReference type="ARBA" id="ARBA00035303"/>
    </source>
</evidence>
<comment type="similarity">
    <text evidence="1">Belongs to the universal ribosomal protein uL18 family.</text>
</comment>
<dbReference type="CDD" id="cd00432">
    <property type="entry name" value="Ribosomal_L18_L5e"/>
    <property type="match status" value="1"/>
</dbReference>
<evidence type="ECO:0000256" key="2">
    <source>
        <dbReference type="ARBA" id="ARBA00022730"/>
    </source>
</evidence>
<dbReference type="PANTHER" id="PTHR12899:SF3">
    <property type="entry name" value="LARGE RIBOSOMAL SUBUNIT PROTEIN UL18M"/>
    <property type="match status" value="1"/>
</dbReference>
<dbReference type="GO" id="GO:0005840">
    <property type="term" value="C:ribosome"/>
    <property type="evidence" value="ECO:0007669"/>
    <property type="project" value="UniProtKB-KW"/>
</dbReference>
<dbReference type="PANTHER" id="PTHR12899">
    <property type="entry name" value="39S RIBOSOMAL PROTEIN L18, MITOCHONDRIAL"/>
    <property type="match status" value="1"/>
</dbReference>
<dbReference type="Pfam" id="PF00861">
    <property type="entry name" value="Ribosomal_L18p"/>
    <property type="match status" value="1"/>
</dbReference>
<dbReference type="InterPro" id="IPR005484">
    <property type="entry name" value="Ribosomal_uL18_bac/plant/anim"/>
</dbReference>
<keyword evidence="3" id="KW-0694">RNA-binding</keyword>
<gene>
    <name evidence="9" type="ORF">AT9943_LOCUS3348</name>
</gene>
<dbReference type="InterPro" id="IPR017451">
    <property type="entry name" value="F-box-assoc_interact_dom"/>
</dbReference>
<keyword evidence="5" id="KW-0687">Ribonucleoprotein</keyword>
<evidence type="ECO:0000256" key="3">
    <source>
        <dbReference type="ARBA" id="ARBA00022884"/>
    </source>
</evidence>
<dbReference type="InterPro" id="IPR057268">
    <property type="entry name" value="Ribosomal_L18"/>
</dbReference>
<accession>A0A7G2E2S0</accession>
<evidence type="ECO:0000256" key="5">
    <source>
        <dbReference type="ARBA" id="ARBA00023274"/>
    </source>
</evidence>
<evidence type="ECO:0000313" key="10">
    <source>
        <dbReference type="Proteomes" id="UP000516314"/>
    </source>
</evidence>
<keyword evidence="4" id="KW-0689">Ribosomal protein</keyword>
<dbReference type="InterPro" id="IPR004389">
    <property type="entry name" value="Ribosomal_uL18_bac-type"/>
</dbReference>
<dbReference type="Pfam" id="PF08268">
    <property type="entry name" value="FBA_3"/>
    <property type="match status" value="1"/>
</dbReference>
<dbReference type="Gene3D" id="3.30.420.100">
    <property type="match status" value="1"/>
</dbReference>
<reference evidence="9 10" key="1">
    <citation type="submission" date="2020-09" db="EMBL/GenBank/DDBJ databases">
        <authorList>
            <person name="Ashkenazy H."/>
        </authorList>
    </citation>
    <scope>NUCLEOTIDE SEQUENCE [LARGE SCALE GENOMIC DNA]</scope>
    <source>
        <strain evidence="10">cv. Cdm-0</strain>
    </source>
</reference>
<organism evidence="9 10">
    <name type="scientific">Arabidopsis thaliana</name>
    <name type="common">Mouse-ear cress</name>
    <dbReference type="NCBI Taxonomy" id="3702"/>
    <lineage>
        <taxon>Eukaryota</taxon>
        <taxon>Viridiplantae</taxon>
        <taxon>Streptophyta</taxon>
        <taxon>Embryophyta</taxon>
        <taxon>Tracheophyta</taxon>
        <taxon>Spermatophyta</taxon>
        <taxon>Magnoliopsida</taxon>
        <taxon>eudicotyledons</taxon>
        <taxon>Gunneridae</taxon>
        <taxon>Pentapetalae</taxon>
        <taxon>rosids</taxon>
        <taxon>malvids</taxon>
        <taxon>Brassicales</taxon>
        <taxon>Brassicaceae</taxon>
        <taxon>Camelineae</taxon>
        <taxon>Arabidopsis</taxon>
    </lineage>
</organism>
<dbReference type="GO" id="GO:0019843">
    <property type="term" value="F:rRNA binding"/>
    <property type="evidence" value="ECO:0007669"/>
    <property type="project" value="UniProtKB-KW"/>
</dbReference>
<feature type="domain" description="F-box associated beta-propeller type 3" evidence="8">
    <location>
        <begin position="1"/>
        <end position="58"/>
    </location>
</feature>
<protein>
    <recommendedName>
        <fullName evidence="6">Large ribosomal subunit protein uL18c</fullName>
    </recommendedName>
    <alternativeName>
        <fullName evidence="7">CL18</fullName>
    </alternativeName>
</protein>